<comment type="caution">
    <text evidence="1">The sequence shown here is derived from an EMBL/GenBank/DDBJ whole genome shotgun (WGS) entry which is preliminary data.</text>
</comment>
<name>J9A8E5_WUCBA</name>
<dbReference type="AlphaFoldDB" id="J9A8E5"/>
<reference evidence="2" key="1">
    <citation type="submission" date="2012-08" db="EMBL/GenBank/DDBJ databases">
        <title>The Genome Sequence of Wuchereria bancrofti.</title>
        <authorList>
            <person name="Nutman T.B."/>
            <person name="Fink D.L."/>
            <person name="Russ C."/>
            <person name="Young S."/>
            <person name="Zeng Q."/>
            <person name="Koehrsen M."/>
            <person name="Alvarado L."/>
            <person name="Berlin A."/>
            <person name="Chapman S.B."/>
            <person name="Chen Z."/>
            <person name="Freedman E."/>
            <person name="Gellesch M."/>
            <person name="Goldberg J."/>
            <person name="Griggs A."/>
            <person name="Gujja S."/>
            <person name="Heilman E.R."/>
            <person name="Heiman D."/>
            <person name="Hepburn T."/>
            <person name="Howarth C."/>
            <person name="Jen D."/>
            <person name="Larson L."/>
            <person name="Lewis B."/>
            <person name="Mehta T."/>
            <person name="Park D."/>
            <person name="Pearson M."/>
            <person name="Roberts A."/>
            <person name="Saif S."/>
            <person name="Shea T."/>
            <person name="Shenoy N."/>
            <person name="Sisk P."/>
            <person name="Stolte C."/>
            <person name="Sykes S."/>
            <person name="Walk T."/>
            <person name="White J."/>
            <person name="Yandava C."/>
            <person name="Haas B."/>
            <person name="Henn M.R."/>
            <person name="Nusbaum C."/>
            <person name="Birren B."/>
        </authorList>
    </citation>
    <scope>NUCLEOTIDE SEQUENCE [LARGE SCALE GENOMIC DNA]</scope>
    <source>
        <strain evidence="2">NA</strain>
    </source>
</reference>
<sequence>MFRWNVEVFRTSSFITLNPKADDLYASPFMKISLYYLERTKDEPVQTSKSKTLQYLVKATKKE</sequence>
<organism evidence="1 2">
    <name type="scientific">Wuchereria bancrofti</name>
    <dbReference type="NCBI Taxonomy" id="6293"/>
    <lineage>
        <taxon>Eukaryota</taxon>
        <taxon>Metazoa</taxon>
        <taxon>Ecdysozoa</taxon>
        <taxon>Nematoda</taxon>
        <taxon>Chromadorea</taxon>
        <taxon>Rhabditida</taxon>
        <taxon>Spirurina</taxon>
        <taxon>Spiruromorpha</taxon>
        <taxon>Filarioidea</taxon>
        <taxon>Onchocercidae</taxon>
        <taxon>Wuchereria</taxon>
    </lineage>
</organism>
<accession>J9A8E5</accession>
<evidence type="ECO:0000313" key="1">
    <source>
        <dbReference type="EMBL" id="EJW70195.1"/>
    </source>
</evidence>
<dbReference type="EMBL" id="ADBV01023106">
    <property type="protein sequence ID" value="EJW70195.1"/>
    <property type="molecule type" value="Genomic_DNA"/>
</dbReference>
<gene>
    <name evidence="1" type="ORF">WUBG_18897</name>
</gene>
<proteinExistence type="predicted"/>
<evidence type="ECO:0000313" key="2">
    <source>
        <dbReference type="Proteomes" id="UP000004810"/>
    </source>
</evidence>
<protein>
    <submittedName>
        <fullName evidence="1">Uncharacterized protein</fullName>
    </submittedName>
</protein>
<dbReference type="Proteomes" id="UP000004810">
    <property type="component" value="Unassembled WGS sequence"/>
</dbReference>